<evidence type="ECO:0000256" key="1">
    <source>
        <dbReference type="SAM" id="MobiDB-lite"/>
    </source>
</evidence>
<reference evidence="2" key="2">
    <citation type="submission" date="2017-11" db="EMBL/GenBank/DDBJ databases">
        <title>Coralsnake Venomics: Analyses of Venom Gland Transcriptomes and Proteomes of Six Brazilian Taxa.</title>
        <authorList>
            <person name="Aird S.D."/>
            <person name="Jorge da Silva N."/>
            <person name="Qiu L."/>
            <person name="Villar-Briones A."/>
            <person name="Aparecida-Saddi V."/>
            <person name="Campos-Telles M.P."/>
            <person name="Grau M."/>
            <person name="Mikheyev A.S."/>
        </authorList>
    </citation>
    <scope>NUCLEOTIDE SEQUENCE</scope>
    <source>
        <tissue evidence="2">Venom_gland</tissue>
    </source>
</reference>
<feature type="compositionally biased region" description="Basic residues" evidence="1">
    <location>
        <begin position="76"/>
        <end position="91"/>
    </location>
</feature>
<feature type="region of interest" description="Disordered" evidence="1">
    <location>
        <begin position="64"/>
        <end position="175"/>
    </location>
</feature>
<dbReference type="EMBL" id="IACJ01060660">
    <property type="protein sequence ID" value="LAA45027.1"/>
    <property type="molecule type" value="Transcribed_RNA"/>
</dbReference>
<reference evidence="2" key="1">
    <citation type="submission" date="2017-07" db="EMBL/GenBank/DDBJ databases">
        <authorList>
            <person name="Mikheyev A."/>
            <person name="Grau M."/>
        </authorList>
    </citation>
    <scope>NUCLEOTIDE SEQUENCE</scope>
    <source>
        <tissue evidence="2">Venom_gland</tissue>
    </source>
</reference>
<name>A0A2D4FC10_MICCO</name>
<protein>
    <submittedName>
        <fullName evidence="2">Uncharacterized protein</fullName>
    </submittedName>
</protein>
<organism evidence="2">
    <name type="scientific">Micrurus corallinus</name>
    <name type="common">Brazilian coral snake</name>
    <dbReference type="NCBI Taxonomy" id="54390"/>
    <lineage>
        <taxon>Eukaryota</taxon>
        <taxon>Metazoa</taxon>
        <taxon>Chordata</taxon>
        <taxon>Craniata</taxon>
        <taxon>Vertebrata</taxon>
        <taxon>Euteleostomi</taxon>
        <taxon>Lepidosauria</taxon>
        <taxon>Squamata</taxon>
        <taxon>Bifurcata</taxon>
        <taxon>Unidentata</taxon>
        <taxon>Episquamata</taxon>
        <taxon>Toxicofera</taxon>
        <taxon>Serpentes</taxon>
        <taxon>Colubroidea</taxon>
        <taxon>Elapidae</taxon>
        <taxon>Elapinae</taxon>
        <taxon>Micrurus</taxon>
    </lineage>
</organism>
<evidence type="ECO:0000313" key="2">
    <source>
        <dbReference type="EMBL" id="LAA45027.1"/>
    </source>
</evidence>
<accession>A0A2D4FC10</accession>
<sequence>MARETILSPPKGSRALVFMHPAALNQTGAIQPLKNAKAKKGQNWSRFKSMAGFLGGSPYFLASPFNKGQGKDSKKQHQPPRRSKLRLKGPARNREMGAGGGRISRFFSPSKIRAAGGKPPIGAEGWKCGPLPVSQPSRDVGRRKSKSLERPNKAPLSPPRGGGIPERPSPSRTSA</sequence>
<dbReference type="AlphaFoldDB" id="A0A2D4FC10"/>
<proteinExistence type="predicted"/>
<feature type="compositionally biased region" description="Basic and acidic residues" evidence="1">
    <location>
        <begin position="139"/>
        <end position="152"/>
    </location>
</feature>